<dbReference type="PANTHER" id="PTHR16206:SF9">
    <property type="entry name" value="DEP DOMAIN-CONTAINING PROTEIN 7"/>
    <property type="match status" value="1"/>
</dbReference>
<dbReference type="PROSITE" id="PS50186">
    <property type="entry name" value="DEP"/>
    <property type="match status" value="1"/>
</dbReference>
<dbReference type="Gene3D" id="1.10.10.10">
    <property type="entry name" value="Winged helix-like DNA-binding domain superfamily/Winged helix DNA-binding domain"/>
    <property type="match status" value="1"/>
</dbReference>
<name>A0A3Q1GFP9_9TELE</name>
<dbReference type="STRING" id="80966.ENSAPOP00000026337"/>
<evidence type="ECO:0000313" key="5">
    <source>
        <dbReference type="Proteomes" id="UP000257200"/>
    </source>
</evidence>
<evidence type="ECO:0000256" key="1">
    <source>
        <dbReference type="ARBA" id="ARBA00037970"/>
    </source>
</evidence>
<proteinExistence type="inferred from homology"/>
<dbReference type="SMART" id="SM00049">
    <property type="entry name" value="DEP"/>
    <property type="match status" value="1"/>
</dbReference>
<dbReference type="Proteomes" id="UP000257200">
    <property type="component" value="Unplaced"/>
</dbReference>
<evidence type="ECO:0000313" key="4">
    <source>
        <dbReference type="Ensembl" id="ENSAPOP00000026337.1"/>
    </source>
</evidence>
<keyword evidence="5" id="KW-1185">Reference proteome</keyword>
<accession>A0A3Q1GFP9</accession>
<dbReference type="Pfam" id="PF00610">
    <property type="entry name" value="DEP"/>
    <property type="match status" value="1"/>
</dbReference>
<comment type="similarity">
    <text evidence="1">Belongs to the DEPDC7 family.</text>
</comment>
<reference evidence="4" key="1">
    <citation type="submission" date="2025-08" db="UniProtKB">
        <authorList>
            <consortium name="Ensembl"/>
        </authorList>
    </citation>
    <scope>IDENTIFICATION</scope>
</reference>
<evidence type="ECO:0000259" key="3">
    <source>
        <dbReference type="PROSITE" id="PS50186"/>
    </source>
</evidence>
<dbReference type="SUPFAM" id="SSF46785">
    <property type="entry name" value="Winged helix' DNA-binding domain"/>
    <property type="match status" value="1"/>
</dbReference>
<dbReference type="Ensembl" id="ENSAPOT00000004007.1">
    <property type="protein sequence ID" value="ENSAPOP00000026337.1"/>
    <property type="gene ID" value="ENSAPOG00000010146.1"/>
</dbReference>
<sequence length="502" mass="56435">MDDVPPLTSFPAATITRPVHSSSSSSSSMWNLLISHLRSSVTVKRRRVHLKSHSDCFVGSEAVDVLMDHIGHMKGLQDICRDKVVLVCQSLLNCSVFESVGAKMFGKDKKQDEFQDSKNALYRILQISFTSTAGVTTLGHISQLRNDGKSPLRSDKSGPSSMDEGRTLIIDAAVSSSVVDEVWQEQTLLRLLTLVDLPLLDGVLHCSSSSPSSNRLLHSNPDLIYSSNHLDRRILRAFRDAQDDEFLRSALDCLDFLPDQPVVELSRELPQCFPPEEETSCKLLLYETLAKHYSNTNRPPLLPDNMTDIYSTIIDLLVNAKLGKALEALQLCLKLLPIGCRDELRRLLAFMSLAADPQEIKVDKEMENRLAVKKSFSRAILHSKAFSKEKEDLMVVFMLSNINEIFKIPGALHKEVSDKLAVLVQGKQPDVTGSTFCLRVSSRTEAESMKKTTNQELWVLLNNIHLDTKISAKKKKRLLRQFNQSHPEIFNQYFGDIINIYI</sequence>
<feature type="domain" description="DEP" evidence="3">
    <location>
        <begin position="37"/>
        <end position="126"/>
    </location>
</feature>
<dbReference type="InParanoid" id="A0A3Q1GFP9"/>
<evidence type="ECO:0000256" key="2">
    <source>
        <dbReference type="ARBA" id="ARBA00040225"/>
    </source>
</evidence>
<dbReference type="CDD" id="cd04405">
    <property type="entry name" value="RhoGAP_BRCC3-like"/>
    <property type="match status" value="1"/>
</dbReference>
<protein>
    <recommendedName>
        <fullName evidence="2">DEP domain-containing protein 7</fullName>
    </recommendedName>
</protein>
<dbReference type="GO" id="GO:0035556">
    <property type="term" value="P:intracellular signal transduction"/>
    <property type="evidence" value="ECO:0007669"/>
    <property type="project" value="InterPro"/>
</dbReference>
<dbReference type="InterPro" id="IPR000591">
    <property type="entry name" value="DEP_dom"/>
</dbReference>
<organism evidence="4 5">
    <name type="scientific">Acanthochromis polyacanthus</name>
    <name type="common">spiny chromis</name>
    <dbReference type="NCBI Taxonomy" id="80966"/>
    <lineage>
        <taxon>Eukaryota</taxon>
        <taxon>Metazoa</taxon>
        <taxon>Chordata</taxon>
        <taxon>Craniata</taxon>
        <taxon>Vertebrata</taxon>
        <taxon>Euteleostomi</taxon>
        <taxon>Actinopterygii</taxon>
        <taxon>Neopterygii</taxon>
        <taxon>Teleostei</taxon>
        <taxon>Neoteleostei</taxon>
        <taxon>Acanthomorphata</taxon>
        <taxon>Ovalentaria</taxon>
        <taxon>Pomacentridae</taxon>
        <taxon>Acanthochromis</taxon>
    </lineage>
</organism>
<dbReference type="AlphaFoldDB" id="A0A3Q1GFP9"/>
<dbReference type="InterPro" id="IPR036390">
    <property type="entry name" value="WH_DNA-bd_sf"/>
</dbReference>
<dbReference type="PANTHER" id="PTHR16206">
    <property type="entry name" value="DEP DOMAIN-CONTAINING"/>
    <property type="match status" value="1"/>
</dbReference>
<dbReference type="InterPro" id="IPR036388">
    <property type="entry name" value="WH-like_DNA-bd_sf"/>
</dbReference>
<dbReference type="GeneTree" id="ENSGT00950000182976"/>
<reference evidence="4" key="2">
    <citation type="submission" date="2025-09" db="UniProtKB">
        <authorList>
            <consortium name="Ensembl"/>
        </authorList>
    </citation>
    <scope>IDENTIFICATION</scope>
</reference>